<dbReference type="Proteomes" id="UP000249725">
    <property type="component" value="Unassembled WGS sequence"/>
</dbReference>
<dbReference type="RefSeq" id="WP_111515850.1">
    <property type="nucleotide sequence ID" value="NZ_QFYR01000004.1"/>
</dbReference>
<gene>
    <name evidence="1" type="ORF">DJ018_15335</name>
</gene>
<evidence type="ECO:0008006" key="3">
    <source>
        <dbReference type="Google" id="ProtNLM"/>
    </source>
</evidence>
<evidence type="ECO:0000313" key="1">
    <source>
        <dbReference type="EMBL" id="RAK51315.1"/>
    </source>
</evidence>
<dbReference type="AlphaFoldDB" id="A0A328A9V9"/>
<dbReference type="OrthoDB" id="8253269at2"/>
<proteinExistence type="predicted"/>
<comment type="caution">
    <text evidence="1">The sequence shown here is derived from an EMBL/GenBank/DDBJ whole genome shotgun (WGS) entry which is preliminary data.</text>
</comment>
<accession>A0A328A9V9</accession>
<organism evidence="1 2">
    <name type="scientific">Phenylobacterium deserti</name>
    <dbReference type="NCBI Taxonomy" id="1914756"/>
    <lineage>
        <taxon>Bacteria</taxon>
        <taxon>Pseudomonadati</taxon>
        <taxon>Pseudomonadota</taxon>
        <taxon>Alphaproteobacteria</taxon>
        <taxon>Caulobacterales</taxon>
        <taxon>Caulobacteraceae</taxon>
        <taxon>Phenylobacterium</taxon>
    </lineage>
</organism>
<reference evidence="2" key="1">
    <citation type="submission" date="2018-05" db="EMBL/GenBank/DDBJ databases">
        <authorList>
            <person name="Li X."/>
        </authorList>
    </citation>
    <scope>NUCLEOTIDE SEQUENCE [LARGE SCALE GENOMIC DNA]</scope>
    <source>
        <strain evidence="2">YIM 73061</strain>
    </source>
</reference>
<name>A0A328A9V9_9CAUL</name>
<sequence length="457" mass="50863">MSRRSPPSSEAEDLTQFVSFKGTITRDGLVVPIRFRVRFGLDGELRFRVNPIPATSEALQLRVDLVGCDKAAKMQRYTITAVSAAGTRFESNSVILKRTGIRATPTSAHVTLDLGYSQAEFSRPQDNGDAPPKLRWALRGFEAWPGLSGSTAVGTIRMAGNYPSKGTDRISGVTSIEAHGPIADTTAWLGDAERLFHHVHDCMSFAMAYQVGYPVRDAWLDGMWRRTAVSQSSPRRSHQHVHHPMRMQEIFKAALESFEAPPVAIQHLGYAIEWMTLPATYTEHRLTNLVTALENLANSNLPNSLQLYLPRKRFDAFAKRAREFVGADLSATFADAAEEQLASIVAMREALPAKLQDLNRRPLFERIMILADQWKVPLEGINPLDIGAAIKARNSIVHRGYYYEPGEAAADQVDLWEHVQTMREVAVRFVLTIIGYRGLYLSFRGGQQDVAFPPSSA</sequence>
<evidence type="ECO:0000313" key="2">
    <source>
        <dbReference type="Proteomes" id="UP000249725"/>
    </source>
</evidence>
<keyword evidence="2" id="KW-1185">Reference proteome</keyword>
<protein>
    <recommendedName>
        <fullName evidence="3">ApeA N-terminal domain-containing protein</fullName>
    </recommendedName>
</protein>
<dbReference type="EMBL" id="QFYR01000004">
    <property type="protein sequence ID" value="RAK51315.1"/>
    <property type="molecule type" value="Genomic_DNA"/>
</dbReference>